<dbReference type="Gene3D" id="1.10.8.240">
    <property type="entry name" value="CofD-like domain"/>
    <property type="match status" value="1"/>
</dbReference>
<protein>
    <submittedName>
        <fullName evidence="3">LPPG:FO 2-phospho-L-lactate transferase</fullName>
        <ecNumber evidence="3">2.7.8.28</ecNumber>
    </submittedName>
</protein>
<name>A0ABU0IY34_9CAUL</name>
<dbReference type="PANTHER" id="PTHR43007:SF1">
    <property type="entry name" value="2-PHOSPHO-L-LACTATE TRANSFERASE"/>
    <property type="match status" value="1"/>
</dbReference>
<dbReference type="Gene3D" id="3.40.50.10680">
    <property type="entry name" value="CofD-like domains"/>
    <property type="match status" value="1"/>
</dbReference>
<dbReference type="Proteomes" id="UP001228905">
    <property type="component" value="Unassembled WGS sequence"/>
</dbReference>
<keyword evidence="2" id="KW-0460">Magnesium</keyword>
<dbReference type="PANTHER" id="PTHR43007">
    <property type="entry name" value="2-PHOSPHO-L-LACTATE TRANSFERASE"/>
    <property type="match status" value="1"/>
</dbReference>
<dbReference type="InterPro" id="IPR038136">
    <property type="entry name" value="CofD-like_dom_sf"/>
</dbReference>
<keyword evidence="4" id="KW-1185">Reference proteome</keyword>
<dbReference type="NCBIfam" id="TIGR01819">
    <property type="entry name" value="F420_cofD"/>
    <property type="match status" value="1"/>
</dbReference>
<dbReference type="HAMAP" id="MF_01257">
    <property type="entry name" value="CofD"/>
    <property type="match status" value="1"/>
</dbReference>
<dbReference type="CDD" id="cd07186">
    <property type="entry name" value="CofD_like"/>
    <property type="match status" value="1"/>
</dbReference>
<dbReference type="EMBL" id="JAUSVS010000016">
    <property type="protein sequence ID" value="MDQ0466915.1"/>
    <property type="molecule type" value="Genomic_DNA"/>
</dbReference>
<comment type="caution">
    <text evidence="3">The sequence shown here is derived from an EMBL/GenBank/DDBJ whole genome shotgun (WGS) entry which is preliminary data.</text>
</comment>
<accession>A0ABU0IY34</accession>
<dbReference type="GO" id="GO:0043743">
    <property type="term" value="F:LPPG:FO 2-phospho-L-lactate transferase activity"/>
    <property type="evidence" value="ECO:0007669"/>
    <property type="project" value="UniProtKB-EC"/>
</dbReference>
<organism evidence="3 4">
    <name type="scientific">Caulobacter ginsengisoli</name>
    <dbReference type="NCBI Taxonomy" id="400775"/>
    <lineage>
        <taxon>Bacteria</taxon>
        <taxon>Pseudomonadati</taxon>
        <taxon>Pseudomonadota</taxon>
        <taxon>Alphaproteobacteria</taxon>
        <taxon>Caulobacterales</taxon>
        <taxon>Caulobacteraceae</taxon>
        <taxon>Caulobacter</taxon>
    </lineage>
</organism>
<evidence type="ECO:0000313" key="3">
    <source>
        <dbReference type="EMBL" id="MDQ0466915.1"/>
    </source>
</evidence>
<dbReference type="EC" id="2.7.8.28" evidence="3"/>
<evidence type="ECO:0000256" key="1">
    <source>
        <dbReference type="ARBA" id="ARBA00022679"/>
    </source>
</evidence>
<gene>
    <name evidence="3" type="ORF">QO010_004712</name>
</gene>
<dbReference type="SUPFAM" id="SSF142338">
    <property type="entry name" value="CofD-like"/>
    <property type="match status" value="1"/>
</dbReference>
<dbReference type="Pfam" id="PF01933">
    <property type="entry name" value="CofD"/>
    <property type="match status" value="1"/>
</dbReference>
<evidence type="ECO:0000256" key="2">
    <source>
        <dbReference type="ARBA" id="ARBA00022842"/>
    </source>
</evidence>
<dbReference type="InterPro" id="IPR002882">
    <property type="entry name" value="CofD"/>
</dbReference>
<reference evidence="3 4" key="1">
    <citation type="submission" date="2023-07" db="EMBL/GenBank/DDBJ databases">
        <title>Genomic Encyclopedia of Type Strains, Phase IV (KMG-IV): sequencing the most valuable type-strain genomes for metagenomic binning, comparative biology and taxonomic classification.</title>
        <authorList>
            <person name="Goeker M."/>
        </authorList>
    </citation>
    <scope>NUCLEOTIDE SEQUENCE [LARGE SCALE GENOMIC DNA]</scope>
    <source>
        <strain evidence="3 4">DSM 18695</strain>
    </source>
</reference>
<keyword evidence="1 3" id="KW-0808">Transferase</keyword>
<proteinExistence type="inferred from homology"/>
<dbReference type="InterPro" id="IPR010115">
    <property type="entry name" value="FbiA/CofD"/>
</dbReference>
<dbReference type="RefSeq" id="WP_307353150.1">
    <property type="nucleotide sequence ID" value="NZ_JAUSVS010000016.1"/>
</dbReference>
<evidence type="ECO:0000313" key="4">
    <source>
        <dbReference type="Proteomes" id="UP001228905"/>
    </source>
</evidence>
<sequence length="318" mass="33032">MSVLALCGGVGGAKLAFGLAAEAADLTIAVNTGDDFEHLGLTVCPDIDTVLYTLSDLADRERGWGLAGETWGFMAALARLGGETWFQLGDHDLATHVERTRRLAAGDSLSAVTAHLARALGLKPGIVPMSDQPVRTHLLTDTGELAFQPYFVRERCAPVVRRVRYQGAATAAPSPGFAAALARPDLTAIVICPSNPYLSIDPILAVPGVREALQHAAAPIVAVSPIVAGQALKGPAAKLMAELGVEPGVEAVARHYAGLIDGLVVDTADAGAVPTIEALGVRALAVPSVMRSDDDRRRLARDALAFAATLSQSRARAG</sequence>